<feature type="domain" description="Thioredoxin" evidence="2">
    <location>
        <begin position="1"/>
        <end position="113"/>
    </location>
</feature>
<dbReference type="OrthoDB" id="2121326at2759"/>
<dbReference type="InterPro" id="IPR037047">
    <property type="entry name" value="PITH_dom_sf"/>
</dbReference>
<dbReference type="OMA" id="PIFEMFP"/>
<dbReference type="PRINTS" id="PR00421">
    <property type="entry name" value="THIOREDOXIN"/>
</dbReference>
<sequence>MAAAPRGNVKVLELDSQFTAELTNAGTKLVVADFTASWCGPCKSIAPVYSGLSEKYKQAVFLKIDVDVCQELAAKQGVTAMPTFQFFKNKVKVDEVRGADPKALEDAIKKWIGDGEEDGAGCGVKGHVDLNSYINKSGCECLNEDNEHPLNDALTKGPGFLQSDCDEQLLISLSFNQPVKLHSMKLQAPNDGQAPKVVKLFINQTKSLDFDSAENFQAIQTLELTPEDVQEDVIIPLKFVKLQNVLNLTLFVKSNQGNEELSVINYLGIIGSPVDATNMQDFKRIAGKKGESH</sequence>
<evidence type="ECO:0000313" key="5">
    <source>
        <dbReference type="Proteomes" id="UP000001593"/>
    </source>
</evidence>
<dbReference type="Pfam" id="PF06201">
    <property type="entry name" value="PITH"/>
    <property type="match status" value="1"/>
</dbReference>
<evidence type="ECO:0000259" key="3">
    <source>
        <dbReference type="PROSITE" id="PS51532"/>
    </source>
</evidence>
<dbReference type="InterPro" id="IPR036249">
    <property type="entry name" value="Thioredoxin-like_sf"/>
</dbReference>
<keyword evidence="5" id="KW-1185">Reference proteome</keyword>
<dbReference type="AlphaFoldDB" id="A7S3A4"/>
<dbReference type="Pfam" id="PF00085">
    <property type="entry name" value="Thioredoxin"/>
    <property type="match status" value="1"/>
</dbReference>
<dbReference type="STRING" id="45351.A7S3A4"/>
<dbReference type="PROSITE" id="PS00194">
    <property type="entry name" value="THIOREDOXIN_1"/>
    <property type="match status" value="1"/>
</dbReference>
<dbReference type="PhylomeDB" id="A7S3A4"/>
<dbReference type="InterPro" id="IPR008979">
    <property type="entry name" value="Galactose-bd-like_sf"/>
</dbReference>
<evidence type="ECO:0000313" key="4">
    <source>
        <dbReference type="EMBL" id="EDO41852.1"/>
    </source>
</evidence>
<dbReference type="EMBL" id="DS469572">
    <property type="protein sequence ID" value="EDO41852.1"/>
    <property type="molecule type" value="Genomic_DNA"/>
</dbReference>
<dbReference type="CDD" id="cd02947">
    <property type="entry name" value="TRX_family"/>
    <property type="match status" value="1"/>
</dbReference>
<evidence type="ECO:0008006" key="6">
    <source>
        <dbReference type="Google" id="ProtNLM"/>
    </source>
</evidence>
<dbReference type="PROSITE" id="PS51352">
    <property type="entry name" value="THIOREDOXIN_2"/>
    <property type="match status" value="1"/>
</dbReference>
<reference evidence="4 5" key="1">
    <citation type="journal article" date="2007" name="Science">
        <title>Sea anemone genome reveals ancestral eumetazoan gene repertoire and genomic organization.</title>
        <authorList>
            <person name="Putnam N.H."/>
            <person name="Srivastava M."/>
            <person name="Hellsten U."/>
            <person name="Dirks B."/>
            <person name="Chapman J."/>
            <person name="Salamov A."/>
            <person name="Terry A."/>
            <person name="Shapiro H."/>
            <person name="Lindquist E."/>
            <person name="Kapitonov V.V."/>
            <person name="Jurka J."/>
            <person name="Genikhovich G."/>
            <person name="Grigoriev I.V."/>
            <person name="Lucas S.M."/>
            <person name="Steele R.E."/>
            <person name="Finnerty J.R."/>
            <person name="Technau U."/>
            <person name="Martindale M.Q."/>
            <person name="Rokhsar D.S."/>
        </authorList>
    </citation>
    <scope>NUCLEOTIDE SEQUENCE [LARGE SCALE GENOMIC DNA]</scope>
    <source>
        <strain evidence="5">CH2 X CH6</strain>
    </source>
</reference>
<dbReference type="KEGG" id="nve:5513672"/>
<feature type="domain" description="PITH" evidence="3">
    <location>
        <begin position="119"/>
        <end position="289"/>
    </location>
</feature>
<dbReference type="eggNOG" id="KOG0908">
    <property type="taxonomic scope" value="Eukaryota"/>
</dbReference>
<organism evidence="4 5">
    <name type="scientific">Nematostella vectensis</name>
    <name type="common">Starlet sea anemone</name>
    <dbReference type="NCBI Taxonomy" id="45351"/>
    <lineage>
        <taxon>Eukaryota</taxon>
        <taxon>Metazoa</taxon>
        <taxon>Cnidaria</taxon>
        <taxon>Anthozoa</taxon>
        <taxon>Hexacorallia</taxon>
        <taxon>Actiniaria</taxon>
        <taxon>Edwardsiidae</taxon>
        <taxon>Nematostella</taxon>
    </lineage>
</organism>
<accession>A7S3A4</accession>
<dbReference type="PANTHER" id="PTHR46115">
    <property type="entry name" value="THIOREDOXIN-LIKE PROTEIN 1"/>
    <property type="match status" value="1"/>
</dbReference>
<dbReference type="HOGENOM" id="CLU_072377_0_2_1"/>
<dbReference type="PROSITE" id="PS51532">
    <property type="entry name" value="PITH"/>
    <property type="match status" value="1"/>
</dbReference>
<keyword evidence="1" id="KW-1015">Disulfide bond</keyword>
<dbReference type="InterPro" id="IPR013766">
    <property type="entry name" value="Thioredoxin_domain"/>
</dbReference>
<evidence type="ECO:0000256" key="1">
    <source>
        <dbReference type="ARBA" id="ARBA00023157"/>
    </source>
</evidence>
<protein>
    <recommendedName>
        <fullName evidence="6">Thioredoxin-like protein 1</fullName>
    </recommendedName>
</protein>
<name>A7S3A4_NEMVE</name>
<dbReference type="InterPro" id="IPR017937">
    <property type="entry name" value="Thioredoxin_CS"/>
</dbReference>
<dbReference type="FunFam" id="3.40.30.10:FF:000245">
    <property type="entry name" value="Thioredoxin"/>
    <property type="match status" value="1"/>
</dbReference>
<dbReference type="InterPro" id="IPR010400">
    <property type="entry name" value="PITH_dom"/>
</dbReference>
<dbReference type="GO" id="GO:0005829">
    <property type="term" value="C:cytosol"/>
    <property type="evidence" value="ECO:0000318"/>
    <property type="project" value="GO_Central"/>
</dbReference>
<dbReference type="Proteomes" id="UP000001593">
    <property type="component" value="Unassembled WGS sequence"/>
</dbReference>
<dbReference type="SUPFAM" id="SSF52833">
    <property type="entry name" value="Thioredoxin-like"/>
    <property type="match status" value="1"/>
</dbReference>
<dbReference type="InParanoid" id="A7S3A4"/>
<evidence type="ECO:0000259" key="2">
    <source>
        <dbReference type="PROSITE" id="PS51352"/>
    </source>
</evidence>
<dbReference type="SUPFAM" id="SSF49785">
    <property type="entry name" value="Galactose-binding domain-like"/>
    <property type="match status" value="1"/>
</dbReference>
<dbReference type="GO" id="GO:0015035">
    <property type="term" value="F:protein-disulfide reductase activity"/>
    <property type="evidence" value="ECO:0000318"/>
    <property type="project" value="GO_Central"/>
</dbReference>
<dbReference type="Gene3D" id="3.40.30.10">
    <property type="entry name" value="Glutaredoxin"/>
    <property type="match status" value="1"/>
</dbReference>
<proteinExistence type="predicted"/>
<dbReference type="Gene3D" id="2.60.120.470">
    <property type="entry name" value="PITH domain"/>
    <property type="match status" value="1"/>
</dbReference>
<gene>
    <name evidence="4" type="ORF">NEMVEDRAFT_v1g165919</name>
</gene>